<dbReference type="Proteomes" id="UP000254701">
    <property type="component" value="Unassembled WGS sequence"/>
</dbReference>
<dbReference type="GO" id="GO:0005737">
    <property type="term" value="C:cytoplasm"/>
    <property type="evidence" value="ECO:0007669"/>
    <property type="project" value="TreeGrafter"/>
</dbReference>
<evidence type="ECO:0000256" key="1">
    <source>
        <dbReference type="ARBA" id="ARBA00023002"/>
    </source>
</evidence>
<dbReference type="SUPFAM" id="SSF51905">
    <property type="entry name" value="FAD/NAD(P)-binding domain"/>
    <property type="match status" value="1"/>
</dbReference>
<proteinExistence type="predicted"/>
<dbReference type="InterPro" id="IPR006076">
    <property type="entry name" value="FAD-dep_OxRdtase"/>
</dbReference>
<reference evidence="3 4" key="1">
    <citation type="submission" date="2018-06" db="EMBL/GenBank/DDBJ databases">
        <authorList>
            <consortium name="Pathogen Informatics"/>
            <person name="Doyle S."/>
        </authorList>
    </citation>
    <scope>NUCLEOTIDE SEQUENCE [LARGE SCALE GENOMIC DNA]</scope>
    <source>
        <strain evidence="3 4">NCTC10684</strain>
    </source>
</reference>
<dbReference type="RefSeq" id="WP_165915978.1">
    <property type="nucleotide sequence ID" value="NZ_BAAAVY010000011.1"/>
</dbReference>
<evidence type="ECO:0000259" key="2">
    <source>
        <dbReference type="Pfam" id="PF01266"/>
    </source>
</evidence>
<evidence type="ECO:0000313" key="4">
    <source>
        <dbReference type="Proteomes" id="UP000254701"/>
    </source>
</evidence>
<protein>
    <submittedName>
        <fullName evidence="3">Glycine oxidase</fullName>
        <ecNumber evidence="3">1.4.3.19</ecNumber>
    </submittedName>
</protein>
<dbReference type="PANTHER" id="PTHR13847:SF289">
    <property type="entry name" value="GLYCINE OXIDASE"/>
    <property type="match status" value="1"/>
</dbReference>
<evidence type="ECO:0000313" key="3">
    <source>
        <dbReference type="EMBL" id="SUU87131.1"/>
    </source>
</evidence>
<dbReference type="EMBL" id="UFSM01000001">
    <property type="protein sequence ID" value="SUU87131.1"/>
    <property type="molecule type" value="Genomic_DNA"/>
</dbReference>
<gene>
    <name evidence="3" type="primary">thiO_1</name>
    <name evidence="3" type="ORF">NCTC10684_00322</name>
</gene>
<dbReference type="AlphaFoldDB" id="A0A380WE07"/>
<accession>A0A380WE07</accession>
<dbReference type="Pfam" id="PF01266">
    <property type="entry name" value="DAO"/>
    <property type="match status" value="1"/>
</dbReference>
<dbReference type="Gene3D" id="3.50.50.60">
    <property type="entry name" value="FAD/NAD(P)-binding domain"/>
    <property type="match status" value="2"/>
</dbReference>
<dbReference type="InterPro" id="IPR036188">
    <property type="entry name" value="FAD/NAD-bd_sf"/>
</dbReference>
<name>A0A380WE07_AMIAI</name>
<dbReference type="Gene3D" id="3.30.9.10">
    <property type="entry name" value="D-Amino Acid Oxidase, subunit A, domain 2"/>
    <property type="match status" value="1"/>
</dbReference>
<organism evidence="3 4">
    <name type="scientific">Aminobacter aminovorans</name>
    <name type="common">Chelatobacter heintzii</name>
    <dbReference type="NCBI Taxonomy" id="83263"/>
    <lineage>
        <taxon>Bacteria</taxon>
        <taxon>Pseudomonadati</taxon>
        <taxon>Pseudomonadota</taxon>
        <taxon>Alphaproteobacteria</taxon>
        <taxon>Hyphomicrobiales</taxon>
        <taxon>Phyllobacteriaceae</taxon>
        <taxon>Aminobacter</taxon>
    </lineage>
</organism>
<sequence length="419" mass="44724">MKQNEKPFDVVVVGGGIVGLSVALEAQSRGLTVAVIDPDVAEARASYGNAGVLSRGSIFPMAAPGIRSRLPRYAFGRDIAVRARLRSLPHLVPWLVRFLRAAEEGAWRRAAAALNPMVAEAFDRHVALADLVGGRHLIKRNGWLRLYRSAEAFAGSALEQAVLKENGVRIDCLGGDEIRQLEPHLARRFSNGIFFPDTGSVESPGELVELYRRAAEARGAVLVTGKAEAIADAGETMAVMVAGRGIEGRHVVLAAGARSATLARTLGYRFPLAAERGYHRHFALADGVELRRPVYDAAGGYVLSPMNGHVRLLTGVELARPDDPANHAQIDGVEPDARRTLSFITPVDGKTWFGSRPSTPDGLPVIGRAARHSRLVFAFGHGHIGFANGPMTGAVVACLIKGERLPVPVAAFAPSRFGG</sequence>
<dbReference type="PANTHER" id="PTHR13847">
    <property type="entry name" value="SARCOSINE DEHYDROGENASE-RELATED"/>
    <property type="match status" value="1"/>
</dbReference>
<dbReference type="GO" id="GO:0043799">
    <property type="term" value="F:glycine oxidase activity"/>
    <property type="evidence" value="ECO:0007669"/>
    <property type="project" value="UniProtKB-EC"/>
</dbReference>
<feature type="domain" description="FAD dependent oxidoreductase" evidence="2">
    <location>
        <begin position="9"/>
        <end position="398"/>
    </location>
</feature>
<dbReference type="EC" id="1.4.3.19" evidence="3"/>
<keyword evidence="1 3" id="KW-0560">Oxidoreductase</keyword>